<evidence type="ECO:0000313" key="7">
    <source>
        <dbReference type="EMBL" id="CAI3992814.1"/>
    </source>
</evidence>
<reference evidence="8 9" key="2">
    <citation type="submission" date="2024-05" db="EMBL/GenBank/DDBJ databases">
        <authorList>
            <person name="Chen Y."/>
            <person name="Shah S."/>
            <person name="Dougan E. K."/>
            <person name="Thang M."/>
            <person name="Chan C."/>
        </authorList>
    </citation>
    <scope>NUCLEOTIDE SEQUENCE [LARGE SCALE GENOMIC DNA]</scope>
</reference>
<dbReference type="Pfam" id="PF01740">
    <property type="entry name" value="STAS"/>
    <property type="match status" value="1"/>
</dbReference>
<dbReference type="PANTHER" id="PTHR43310:SF1">
    <property type="entry name" value="SULFATE TRANSPORTER YBAR-RELATED"/>
    <property type="match status" value="1"/>
</dbReference>
<dbReference type="PANTHER" id="PTHR43310">
    <property type="entry name" value="SULFATE TRANSPORTER YBAR-RELATED"/>
    <property type="match status" value="1"/>
</dbReference>
<dbReference type="Gene3D" id="3.30.750.24">
    <property type="entry name" value="STAS domain"/>
    <property type="match status" value="1"/>
</dbReference>
<keyword evidence="3 5" id="KW-1133">Transmembrane helix</keyword>
<feature type="transmembrane region" description="Helical" evidence="5">
    <location>
        <begin position="82"/>
        <end position="103"/>
    </location>
</feature>
<dbReference type="EMBL" id="CAMXCT030001761">
    <property type="protein sequence ID" value="CAL4780126.1"/>
    <property type="molecule type" value="Genomic_DNA"/>
</dbReference>
<comment type="subcellular location">
    <subcellularLocation>
        <location evidence="1">Membrane</location>
        <topology evidence="1">Multi-pass membrane protein</topology>
    </subcellularLocation>
</comment>
<sequence>MEPCKTWDVSTLVSPNLPRRRQLHFRSAKSLSLPLLETSDGKQHAERTSQVRALHADTLVVEACQAEAPEALLGRARLLRNVFAALVACFMGATDGLSLGGLLFPSSLNFPNHDYQALGMSIGLLTTLVANAGSLIGSEIKFGVAGASIPTVIIMAEYFKTLGPSKCNTIYTMAAICTVLIGSCMWLVGYLRLARLVKACPFVIYGGFMAGTGAVLLQYALNLMTPGFVSLVELGSYSCLLELKCLHEWLPGSIAGLGMFTLRARNVKLPYIAQDLLIPCVLLAEAGVFFLWMLIRGSSLEDARKDGLLFPVQMPQHPVFYRIWTQHFESEPVDWQEFVCPTFWLTVVNAACISALTAVMNIFGTASSTKIRVDIDQEMMLHGVYNMGSGMLSGLSANMVMSFSITCRTLGADGEQFQILLLVFSSLVFVFGDYVVAVLPKLLPGSVLVWLSAELMAFWVWNSLRFLRAYEYCLVWVMILMYVILGTAPMMLFGFISVAGIVQAQLATLPVIAARQTLDGLGKLRSPRLHTTCDREYLNRVGSQAEVWRLGTAYLYFASMRQIVQALEQFSCQPHISYRQPGVPGVDNSDLPEFSFSHAVSCEIRAHPEYIVLDLDLVRQMESTAVSAFQEVLSVANEMGCSLILARPDPSVLLQMQNFGLPLFDLRDKIPKDASALLVANTLEHALEMVEDAFLRKYQPAPGHCRGHTHFGIRSTLSRWVNPSSPLFGVWLDFHVWLDSYFPSYNPQLLAQLEDYLEIRKLQQKEVVYRAPNFRCLQSGAWMTEAAEGRVPLVWLLQGGVDHIWNPHCETEQAVRAFQDLHRLQPGLPFEKARISETTGSWCAGPFSTMRAFLAATAHPGTLIATDASTVAILRQEKYDELSADLRKMLNAYLLRQWPTYVRT</sequence>
<feature type="transmembrane region" description="Helical" evidence="5">
    <location>
        <begin position="115"/>
        <end position="135"/>
    </location>
</feature>
<evidence type="ECO:0000259" key="6">
    <source>
        <dbReference type="PROSITE" id="PS50801"/>
    </source>
</evidence>
<accession>A0A9P1CJH9</accession>
<proteinExistence type="predicted"/>
<evidence type="ECO:0000313" key="9">
    <source>
        <dbReference type="Proteomes" id="UP001152797"/>
    </source>
</evidence>
<feature type="transmembrane region" description="Helical" evidence="5">
    <location>
        <begin position="276"/>
        <end position="295"/>
    </location>
</feature>
<reference evidence="7" key="1">
    <citation type="submission" date="2022-10" db="EMBL/GenBank/DDBJ databases">
        <authorList>
            <person name="Chen Y."/>
            <person name="Dougan E. K."/>
            <person name="Chan C."/>
            <person name="Rhodes N."/>
            <person name="Thang M."/>
        </authorList>
    </citation>
    <scope>NUCLEOTIDE SEQUENCE</scope>
</reference>
<feature type="transmembrane region" description="Helical" evidence="5">
    <location>
        <begin position="417"/>
        <end position="436"/>
    </location>
</feature>
<dbReference type="InterPro" id="IPR052706">
    <property type="entry name" value="Membrane-Transporter-like"/>
</dbReference>
<feature type="transmembrane region" description="Helical" evidence="5">
    <location>
        <begin position="442"/>
        <end position="461"/>
    </location>
</feature>
<organism evidence="7">
    <name type="scientific">Cladocopium goreaui</name>
    <dbReference type="NCBI Taxonomy" id="2562237"/>
    <lineage>
        <taxon>Eukaryota</taxon>
        <taxon>Sar</taxon>
        <taxon>Alveolata</taxon>
        <taxon>Dinophyceae</taxon>
        <taxon>Suessiales</taxon>
        <taxon>Symbiodiniaceae</taxon>
        <taxon>Cladocopium</taxon>
    </lineage>
</organism>
<dbReference type="EMBL" id="CAMXCT020001761">
    <property type="protein sequence ID" value="CAL1146189.1"/>
    <property type="molecule type" value="Genomic_DNA"/>
</dbReference>
<feature type="transmembrane region" description="Helical" evidence="5">
    <location>
        <begin position="142"/>
        <end position="159"/>
    </location>
</feature>
<dbReference type="InterPro" id="IPR002645">
    <property type="entry name" value="STAS_dom"/>
</dbReference>
<feature type="transmembrane region" description="Helical" evidence="5">
    <location>
        <begin position="473"/>
        <end position="496"/>
    </location>
</feature>
<dbReference type="InterPro" id="IPR011547">
    <property type="entry name" value="SLC26A/SulP_dom"/>
</dbReference>
<dbReference type="Pfam" id="PF00916">
    <property type="entry name" value="Sulfate_transp"/>
    <property type="match status" value="1"/>
</dbReference>
<dbReference type="PROSITE" id="PS50801">
    <property type="entry name" value="STAS"/>
    <property type="match status" value="1"/>
</dbReference>
<protein>
    <submittedName>
        <fullName evidence="8">Uncharacterized protein C24H6.11c</fullName>
    </submittedName>
</protein>
<feature type="transmembrane region" description="Helical" evidence="5">
    <location>
        <begin position="171"/>
        <end position="190"/>
    </location>
</feature>
<evidence type="ECO:0000256" key="4">
    <source>
        <dbReference type="ARBA" id="ARBA00023136"/>
    </source>
</evidence>
<dbReference type="SUPFAM" id="SSF52091">
    <property type="entry name" value="SpoIIaa-like"/>
    <property type="match status" value="1"/>
</dbReference>
<feature type="transmembrane region" description="Helical" evidence="5">
    <location>
        <begin position="384"/>
        <end position="405"/>
    </location>
</feature>
<name>A0A9P1CJH9_9DINO</name>
<dbReference type="EMBL" id="CAMXCT010001761">
    <property type="protein sequence ID" value="CAI3992814.1"/>
    <property type="molecule type" value="Genomic_DNA"/>
</dbReference>
<dbReference type="OrthoDB" id="420907at2759"/>
<dbReference type="GO" id="GO:0016020">
    <property type="term" value="C:membrane"/>
    <property type="evidence" value="ECO:0007669"/>
    <property type="project" value="UniProtKB-SubCell"/>
</dbReference>
<evidence type="ECO:0000256" key="2">
    <source>
        <dbReference type="ARBA" id="ARBA00022692"/>
    </source>
</evidence>
<dbReference type="InterPro" id="IPR036513">
    <property type="entry name" value="STAS_dom_sf"/>
</dbReference>
<keyword evidence="4 5" id="KW-0472">Membrane</keyword>
<evidence type="ECO:0000256" key="1">
    <source>
        <dbReference type="ARBA" id="ARBA00004141"/>
    </source>
</evidence>
<keyword evidence="2 5" id="KW-0812">Transmembrane</keyword>
<dbReference type="AlphaFoldDB" id="A0A9P1CJH9"/>
<feature type="transmembrane region" description="Helical" evidence="5">
    <location>
        <begin position="343"/>
        <end position="364"/>
    </location>
</feature>
<gene>
    <name evidence="7" type="ORF">C1SCF055_LOCUS19610</name>
</gene>
<keyword evidence="9" id="KW-1185">Reference proteome</keyword>
<dbReference type="Proteomes" id="UP001152797">
    <property type="component" value="Unassembled WGS sequence"/>
</dbReference>
<comment type="caution">
    <text evidence="7">The sequence shown here is derived from an EMBL/GenBank/DDBJ whole genome shotgun (WGS) entry which is preliminary data.</text>
</comment>
<evidence type="ECO:0000313" key="8">
    <source>
        <dbReference type="EMBL" id="CAL4780126.1"/>
    </source>
</evidence>
<feature type="domain" description="STAS" evidence="6">
    <location>
        <begin position="555"/>
        <end position="690"/>
    </location>
</feature>
<evidence type="ECO:0000256" key="5">
    <source>
        <dbReference type="SAM" id="Phobius"/>
    </source>
</evidence>
<evidence type="ECO:0000256" key="3">
    <source>
        <dbReference type="ARBA" id="ARBA00022989"/>
    </source>
</evidence>
<feature type="transmembrane region" description="Helical" evidence="5">
    <location>
        <begin position="202"/>
        <end position="221"/>
    </location>
</feature>